<feature type="transmembrane region" description="Helical" evidence="3">
    <location>
        <begin position="38"/>
        <end position="56"/>
    </location>
</feature>
<dbReference type="GO" id="GO:0043709">
    <property type="term" value="P:cell adhesion involved in single-species biofilm formation"/>
    <property type="evidence" value="ECO:0007669"/>
    <property type="project" value="TreeGrafter"/>
</dbReference>
<feature type="transmembrane region" description="Helical" evidence="3">
    <location>
        <begin position="188"/>
        <end position="207"/>
    </location>
</feature>
<evidence type="ECO:0000256" key="1">
    <source>
        <dbReference type="ARBA" id="ARBA00012528"/>
    </source>
</evidence>
<comment type="catalytic activity">
    <reaction evidence="2">
        <text>2 GTP = 3',3'-c-di-GMP + 2 diphosphate</text>
        <dbReference type="Rhea" id="RHEA:24898"/>
        <dbReference type="ChEBI" id="CHEBI:33019"/>
        <dbReference type="ChEBI" id="CHEBI:37565"/>
        <dbReference type="ChEBI" id="CHEBI:58805"/>
        <dbReference type="EC" id="2.7.7.65"/>
    </reaction>
</comment>
<gene>
    <name evidence="5" type="ORF">RF819_02415</name>
</gene>
<dbReference type="EC" id="2.7.7.65" evidence="1"/>
<evidence type="ECO:0000256" key="2">
    <source>
        <dbReference type="ARBA" id="ARBA00034247"/>
    </source>
</evidence>
<feature type="domain" description="GGDEF" evidence="4">
    <location>
        <begin position="244"/>
        <end position="377"/>
    </location>
</feature>
<feature type="transmembrane region" description="Helical" evidence="3">
    <location>
        <begin position="99"/>
        <end position="119"/>
    </location>
</feature>
<dbReference type="InterPro" id="IPR050469">
    <property type="entry name" value="Diguanylate_Cyclase"/>
</dbReference>
<comment type="caution">
    <text evidence="5">The sequence shown here is derived from an EMBL/GenBank/DDBJ whole genome shotgun (WGS) entry which is preliminary data.</text>
</comment>
<dbReference type="PANTHER" id="PTHR45138:SF9">
    <property type="entry name" value="DIGUANYLATE CYCLASE DGCM-RELATED"/>
    <property type="match status" value="1"/>
</dbReference>
<keyword evidence="6" id="KW-1185">Reference proteome</keyword>
<dbReference type="Proteomes" id="UP000190750">
    <property type="component" value="Unassembled WGS sequence"/>
</dbReference>
<dbReference type="InterPro" id="IPR029787">
    <property type="entry name" value="Nucleotide_cyclase"/>
</dbReference>
<name>A0A1T1ANJ7_RHOFE</name>
<evidence type="ECO:0000259" key="4">
    <source>
        <dbReference type="PROSITE" id="PS50887"/>
    </source>
</evidence>
<dbReference type="GO" id="GO:1902201">
    <property type="term" value="P:negative regulation of bacterial-type flagellum-dependent cell motility"/>
    <property type="evidence" value="ECO:0007669"/>
    <property type="project" value="TreeGrafter"/>
</dbReference>
<dbReference type="NCBIfam" id="TIGR00254">
    <property type="entry name" value="GGDEF"/>
    <property type="match status" value="1"/>
</dbReference>
<proteinExistence type="predicted"/>
<dbReference type="GO" id="GO:0052621">
    <property type="term" value="F:diguanylate cyclase activity"/>
    <property type="evidence" value="ECO:0007669"/>
    <property type="project" value="UniProtKB-EC"/>
</dbReference>
<dbReference type="PROSITE" id="PS50887">
    <property type="entry name" value="GGDEF"/>
    <property type="match status" value="1"/>
</dbReference>
<dbReference type="RefSeq" id="WP_078363493.1">
    <property type="nucleotide sequence ID" value="NZ_MTJN01000002.1"/>
</dbReference>
<dbReference type="SMART" id="SM00267">
    <property type="entry name" value="GGDEF"/>
    <property type="match status" value="1"/>
</dbReference>
<sequence>MNIHLDLPTVILVYNTSLVAGALSIVHIRRHSCRPQGLGYLAAAYLLLALGSTVAWSGEYAVLPEWLWTHGSLLLGVGGYICFWVGVRQFSGRWRVRWHVMWMLLAAVLVMSVATGFPLQNLTRAGVFHGTAALVLAVCTFDTLRDRHQEPLPSRTLLAALLALSGGIYALRLVYIVTGTAGSDGFAWAFYVQMFCHFGIALAVATLSNERAEVRLELAALTDPLTGTGNRRWLAQRLPLVLPAHSAIAQLDIDRFKQINDRHGHAAGDQVLVAFARCLQEELRSSDLLARVGGEEFVIYLPVVTEAEALAIARRLCEKVAALRIEHDGLPIPVTVSIGLAWVHGADLAAKAWLQKADAALYSAKRAGRNRVVVAAA</sequence>
<organism evidence="5 6">
    <name type="scientific">Rhodoferax fermentans</name>
    <dbReference type="NCBI Taxonomy" id="28066"/>
    <lineage>
        <taxon>Bacteria</taxon>
        <taxon>Pseudomonadati</taxon>
        <taxon>Pseudomonadota</taxon>
        <taxon>Betaproteobacteria</taxon>
        <taxon>Burkholderiales</taxon>
        <taxon>Comamonadaceae</taxon>
        <taxon>Rhodoferax</taxon>
    </lineage>
</organism>
<dbReference type="FunFam" id="3.30.70.270:FF:000001">
    <property type="entry name" value="Diguanylate cyclase domain protein"/>
    <property type="match status" value="1"/>
</dbReference>
<keyword evidence="3" id="KW-0812">Transmembrane</keyword>
<keyword evidence="3" id="KW-0472">Membrane</keyword>
<feature type="transmembrane region" description="Helical" evidence="3">
    <location>
        <begin position="68"/>
        <end position="87"/>
    </location>
</feature>
<dbReference type="PANTHER" id="PTHR45138">
    <property type="entry name" value="REGULATORY COMPONENTS OF SENSORY TRANSDUCTION SYSTEM"/>
    <property type="match status" value="1"/>
</dbReference>
<protein>
    <recommendedName>
        <fullName evidence="1">diguanylate cyclase</fullName>
        <ecNumber evidence="1">2.7.7.65</ecNumber>
    </recommendedName>
</protein>
<dbReference type="EMBL" id="MTJN01000002">
    <property type="protein sequence ID" value="OOV05711.1"/>
    <property type="molecule type" value="Genomic_DNA"/>
</dbReference>
<feature type="transmembrane region" description="Helical" evidence="3">
    <location>
        <begin position="6"/>
        <end position="26"/>
    </location>
</feature>
<dbReference type="GO" id="GO:0005886">
    <property type="term" value="C:plasma membrane"/>
    <property type="evidence" value="ECO:0007669"/>
    <property type="project" value="TreeGrafter"/>
</dbReference>
<dbReference type="InterPro" id="IPR043128">
    <property type="entry name" value="Rev_trsase/Diguanyl_cyclase"/>
</dbReference>
<dbReference type="Gene3D" id="3.30.70.270">
    <property type="match status" value="1"/>
</dbReference>
<dbReference type="CDD" id="cd01949">
    <property type="entry name" value="GGDEF"/>
    <property type="match status" value="1"/>
</dbReference>
<dbReference type="Pfam" id="PF00990">
    <property type="entry name" value="GGDEF"/>
    <property type="match status" value="1"/>
</dbReference>
<keyword evidence="3" id="KW-1133">Transmembrane helix</keyword>
<evidence type="ECO:0000313" key="5">
    <source>
        <dbReference type="EMBL" id="OOV05711.1"/>
    </source>
</evidence>
<dbReference type="STRING" id="28066.RF819_02415"/>
<feature type="transmembrane region" description="Helical" evidence="3">
    <location>
        <begin position="156"/>
        <end position="176"/>
    </location>
</feature>
<dbReference type="SUPFAM" id="SSF55073">
    <property type="entry name" value="Nucleotide cyclase"/>
    <property type="match status" value="1"/>
</dbReference>
<accession>A0A1T1ANJ7</accession>
<feature type="transmembrane region" description="Helical" evidence="3">
    <location>
        <begin position="125"/>
        <end position="144"/>
    </location>
</feature>
<reference evidence="5 6" key="1">
    <citation type="submission" date="2017-01" db="EMBL/GenBank/DDBJ databases">
        <title>Genome sequencing of Rhodoferax fermentans JCM 7819.</title>
        <authorList>
            <person name="Kim Y.J."/>
            <person name="Farh M.E.-A."/>
            <person name="Yang D.-C."/>
        </authorList>
    </citation>
    <scope>NUCLEOTIDE SEQUENCE [LARGE SCALE GENOMIC DNA]</scope>
    <source>
        <strain evidence="5 6">JCM 7819</strain>
    </source>
</reference>
<dbReference type="OrthoDB" id="9813903at2"/>
<dbReference type="InterPro" id="IPR000160">
    <property type="entry name" value="GGDEF_dom"/>
</dbReference>
<evidence type="ECO:0000313" key="6">
    <source>
        <dbReference type="Proteomes" id="UP000190750"/>
    </source>
</evidence>
<evidence type="ECO:0000256" key="3">
    <source>
        <dbReference type="SAM" id="Phobius"/>
    </source>
</evidence>
<dbReference type="AlphaFoldDB" id="A0A1T1ANJ7"/>